<dbReference type="InterPro" id="IPR038352">
    <property type="entry name" value="Imelysin_sf"/>
</dbReference>
<evidence type="ECO:0000313" key="10">
    <source>
        <dbReference type="Proteomes" id="UP000030149"/>
    </source>
</evidence>
<evidence type="ECO:0000259" key="8">
    <source>
        <dbReference type="PROSITE" id="PS51007"/>
    </source>
</evidence>
<evidence type="ECO:0000256" key="1">
    <source>
        <dbReference type="ARBA" id="ARBA00004196"/>
    </source>
</evidence>
<proteinExistence type="predicted"/>
<protein>
    <recommendedName>
        <fullName evidence="8">Cytochrome c domain-containing protein</fullName>
    </recommendedName>
</protein>
<name>V6S7C3_9FLAO</name>
<dbReference type="GO" id="GO:0030313">
    <property type="term" value="C:cell envelope"/>
    <property type="evidence" value="ECO:0007669"/>
    <property type="project" value="UniProtKB-SubCell"/>
</dbReference>
<dbReference type="STRING" id="1107311.Q767_09485"/>
<sequence>MKKIIVLLLTLITAISCQKKEFVNLSPTKKTKQLLFKNYIDFAQKTTELNTAVQNGLNKKLTQQKFKEARLKYKKTEALLAFYLPETALKLNGAAIDKNDIHENSRKEEEASGFQKVEELLFSDETDWNELRKQTGILNGYAQSVKATIETIQLSDSNIFEAQKLSMLRMMSLGISGFDSPVALHSLPETKASIESIGETVSVYKKDKSLTKLVNETLDYLNNNQNFDTFNRADFIVKYCIPLSKKIHQIQKQLNIKNNPYPGAINFDVPTVFEETAFNANYFAPTYNRNPSPIQISLGEQLFSDTILSGNGNVSCVSCHIPSQGYADHKTKAVETKALSRNTPTLLNSGFQSTLFLDGRVSYLEDQAKAVINNKDEMHGSFAHALEKVKSSFKYQAEFRKAFPNEKEITEQNLLKALAGYVRSLSKLDSRFDDYLRGKSTLSQNEKKGFNLYMGKAKCATCHFFPLFNGCVPPLFNETESEVLGVPAKKSTKNAVVDADLGEYLITKAPLKKHAFKTPTVRNSAVTFPYMHNGVYQTLEEVIEFYNRGGGSGIAINLENQTLPTDNLNLSKTEVQNLIAFIKTLNNNY</sequence>
<dbReference type="RefSeq" id="WP_023574738.1">
    <property type="nucleotide sequence ID" value="NZ_AVCS01000028.1"/>
</dbReference>
<dbReference type="PROSITE" id="PS51257">
    <property type="entry name" value="PROKAR_LIPOPROTEIN"/>
    <property type="match status" value="1"/>
</dbReference>
<evidence type="ECO:0000256" key="6">
    <source>
        <dbReference type="ARBA" id="ARBA00023004"/>
    </source>
</evidence>
<dbReference type="InterPro" id="IPR004852">
    <property type="entry name" value="Di-haem_cyt_c_peroxidsae"/>
</dbReference>
<evidence type="ECO:0000256" key="2">
    <source>
        <dbReference type="ARBA" id="ARBA00022617"/>
    </source>
</evidence>
<reference evidence="10" key="1">
    <citation type="submission" date="2013-09" db="EMBL/GenBank/DDBJ databases">
        <authorList>
            <person name="Zeng Z."/>
            <person name="Chen C."/>
        </authorList>
    </citation>
    <scope>NUCLEOTIDE SEQUENCE [LARGE SCALE GENOMIC DNA]</scope>
    <source>
        <strain evidence="10">DK69</strain>
    </source>
</reference>
<keyword evidence="2 7" id="KW-0349">Heme</keyword>
<comment type="caution">
    <text evidence="9">The sequence shown here is derived from an EMBL/GenBank/DDBJ whole genome shotgun (WGS) entry which is preliminary data.</text>
</comment>
<dbReference type="PATRIC" id="fig|1107311.3.peg.2744"/>
<keyword evidence="10" id="KW-1185">Reference proteome</keyword>
<dbReference type="InterPro" id="IPR036909">
    <property type="entry name" value="Cyt_c-like_dom_sf"/>
</dbReference>
<dbReference type="GO" id="GO:0046872">
    <property type="term" value="F:metal ion binding"/>
    <property type="evidence" value="ECO:0007669"/>
    <property type="project" value="UniProtKB-KW"/>
</dbReference>
<dbReference type="AlphaFoldDB" id="V6S7C3"/>
<dbReference type="SUPFAM" id="SSF46626">
    <property type="entry name" value="Cytochrome c"/>
    <property type="match status" value="2"/>
</dbReference>
<dbReference type="PANTHER" id="PTHR30600:SF10">
    <property type="entry name" value="BLL6722 PROTEIN"/>
    <property type="match status" value="1"/>
</dbReference>
<accession>V6S7C3</accession>
<dbReference type="GO" id="GO:0009055">
    <property type="term" value="F:electron transfer activity"/>
    <property type="evidence" value="ECO:0007669"/>
    <property type="project" value="InterPro"/>
</dbReference>
<keyword evidence="6 7" id="KW-0408">Iron</keyword>
<evidence type="ECO:0000256" key="5">
    <source>
        <dbReference type="ARBA" id="ARBA00023002"/>
    </source>
</evidence>
<gene>
    <name evidence="9" type="ORF">Q767_09485</name>
</gene>
<dbReference type="PROSITE" id="PS51007">
    <property type="entry name" value="CYTC"/>
    <property type="match status" value="2"/>
</dbReference>
<dbReference type="Gene3D" id="1.20.1420.20">
    <property type="entry name" value="M75 peptidase, HXXE motif"/>
    <property type="match status" value="1"/>
</dbReference>
<dbReference type="PANTHER" id="PTHR30600">
    <property type="entry name" value="CYTOCHROME C PEROXIDASE-RELATED"/>
    <property type="match status" value="1"/>
</dbReference>
<dbReference type="OrthoDB" id="9805202at2"/>
<evidence type="ECO:0000313" key="9">
    <source>
        <dbReference type="EMBL" id="KGO95902.1"/>
    </source>
</evidence>
<dbReference type="Pfam" id="PF03150">
    <property type="entry name" value="CCP_MauG"/>
    <property type="match status" value="1"/>
</dbReference>
<keyword evidence="5" id="KW-0560">Oxidoreductase</keyword>
<dbReference type="eggNOG" id="COG1858">
    <property type="taxonomic scope" value="Bacteria"/>
</dbReference>
<keyword evidence="3 7" id="KW-0479">Metal-binding</keyword>
<reference evidence="9 10" key="2">
    <citation type="journal article" date="2015" name="Stand. Genomic Sci.">
        <title>High quality draft genomic sequence of Flavobacterium enshiense DK69(T) and comparison among Flavobacterium genomes.</title>
        <authorList>
            <person name="Zeng Z."/>
            <person name="Chen C."/>
            <person name="Du H."/>
            <person name="Wang G."/>
            <person name="Li M."/>
        </authorList>
    </citation>
    <scope>NUCLEOTIDE SEQUENCE [LARGE SCALE GENOMIC DNA]</scope>
    <source>
        <strain evidence="9 10">DK69</strain>
    </source>
</reference>
<evidence type="ECO:0000256" key="7">
    <source>
        <dbReference type="PROSITE-ProRule" id="PRU00433"/>
    </source>
</evidence>
<evidence type="ECO:0000256" key="4">
    <source>
        <dbReference type="ARBA" id="ARBA00022729"/>
    </source>
</evidence>
<evidence type="ECO:0000256" key="3">
    <source>
        <dbReference type="ARBA" id="ARBA00022723"/>
    </source>
</evidence>
<dbReference type="InterPro" id="IPR051395">
    <property type="entry name" value="Cytochrome_c_Peroxidase/MauG"/>
</dbReference>
<dbReference type="Proteomes" id="UP000030149">
    <property type="component" value="Unassembled WGS sequence"/>
</dbReference>
<dbReference type="GO" id="GO:0020037">
    <property type="term" value="F:heme binding"/>
    <property type="evidence" value="ECO:0007669"/>
    <property type="project" value="InterPro"/>
</dbReference>
<dbReference type="EMBL" id="JRLZ01000008">
    <property type="protein sequence ID" value="KGO95902.1"/>
    <property type="molecule type" value="Genomic_DNA"/>
</dbReference>
<feature type="domain" description="Cytochrome c" evidence="8">
    <location>
        <begin position="444"/>
        <end position="586"/>
    </location>
</feature>
<dbReference type="InterPro" id="IPR009056">
    <property type="entry name" value="Cyt_c-like_dom"/>
</dbReference>
<feature type="domain" description="Cytochrome c" evidence="8">
    <location>
        <begin position="294"/>
        <end position="426"/>
    </location>
</feature>
<organism evidence="9 10">
    <name type="scientific">Flavobacterium enshiense DK69</name>
    <dbReference type="NCBI Taxonomy" id="1107311"/>
    <lineage>
        <taxon>Bacteria</taxon>
        <taxon>Pseudomonadati</taxon>
        <taxon>Bacteroidota</taxon>
        <taxon>Flavobacteriia</taxon>
        <taxon>Flavobacteriales</taxon>
        <taxon>Flavobacteriaceae</taxon>
        <taxon>Flavobacterium</taxon>
    </lineage>
</organism>
<comment type="subcellular location">
    <subcellularLocation>
        <location evidence="1">Cell envelope</location>
    </subcellularLocation>
</comment>
<dbReference type="GO" id="GO:0004130">
    <property type="term" value="F:cytochrome-c peroxidase activity"/>
    <property type="evidence" value="ECO:0007669"/>
    <property type="project" value="TreeGrafter"/>
</dbReference>
<keyword evidence="4" id="KW-0732">Signal</keyword>
<dbReference type="Gene3D" id="1.10.760.10">
    <property type="entry name" value="Cytochrome c-like domain"/>
    <property type="match status" value="2"/>
</dbReference>